<dbReference type="InParanoid" id="A0A7M7GDC7"/>
<feature type="compositionally biased region" description="Acidic residues" evidence="1">
    <location>
        <begin position="189"/>
        <end position="204"/>
    </location>
</feature>
<proteinExistence type="predicted"/>
<dbReference type="GeneID" id="100119468"/>
<feature type="signal peptide" evidence="2">
    <location>
        <begin position="1"/>
        <end position="24"/>
    </location>
</feature>
<keyword evidence="2" id="KW-0732">Signal</keyword>
<feature type="compositionally biased region" description="Polar residues" evidence="1">
    <location>
        <begin position="271"/>
        <end position="293"/>
    </location>
</feature>
<evidence type="ECO:0000256" key="2">
    <source>
        <dbReference type="SAM" id="SignalP"/>
    </source>
</evidence>
<feature type="compositionally biased region" description="Low complexity" evidence="1">
    <location>
        <begin position="117"/>
        <end position="128"/>
    </location>
</feature>
<protein>
    <submittedName>
        <fullName evidence="3">Uncharacterized protein</fullName>
    </submittedName>
</protein>
<reference evidence="3" key="1">
    <citation type="submission" date="2021-01" db="UniProtKB">
        <authorList>
            <consortium name="EnsemblMetazoa"/>
        </authorList>
    </citation>
    <scope>IDENTIFICATION</scope>
</reference>
<dbReference type="RefSeq" id="XP_001603242.2">
    <property type="nucleotide sequence ID" value="XM_001603192.6"/>
</dbReference>
<evidence type="ECO:0000313" key="3">
    <source>
        <dbReference type="EnsemblMetazoa" id="XP_001603242"/>
    </source>
</evidence>
<dbReference type="OrthoDB" id="8121168at2759"/>
<accession>A0A7M7GDC7</accession>
<sequence>MVSKFAIIALAVATLAVLETEARAVPVPAAEPMPMVVDVFGSPLLFARDKRASAYRTYPQRTMMFTGFYRPTRHSEDDQASGVYAQGGSVGGGAYFGKQPQYLNQHDGPQPADEPEIASADAEASPAAPEDDGQEEPQAQEHESGEQQPQENPDTEAENPIFHDSSKPQKPVQKQPSKSKKGKQIPTPSEDESDEYDADEDDEPVSPFRPGKGKPNKQYPSLNNFFPMVFSFPRGTGGRRGSSSGSVDSIPGMITAIANSFSTGKGGIASSVATAYGGSSTKKPRRPSQSPAH</sequence>
<keyword evidence="4" id="KW-1185">Reference proteome</keyword>
<dbReference type="EnsemblMetazoa" id="XM_008207933">
    <property type="protein sequence ID" value="XP_008206155"/>
    <property type="gene ID" value="LOC100119468"/>
</dbReference>
<dbReference type="RefSeq" id="XP_008206155.1">
    <property type="nucleotide sequence ID" value="XM_008207933.4"/>
</dbReference>
<organism evidence="3 4">
    <name type="scientific">Nasonia vitripennis</name>
    <name type="common">Parasitic wasp</name>
    <dbReference type="NCBI Taxonomy" id="7425"/>
    <lineage>
        <taxon>Eukaryota</taxon>
        <taxon>Metazoa</taxon>
        <taxon>Ecdysozoa</taxon>
        <taxon>Arthropoda</taxon>
        <taxon>Hexapoda</taxon>
        <taxon>Insecta</taxon>
        <taxon>Pterygota</taxon>
        <taxon>Neoptera</taxon>
        <taxon>Endopterygota</taxon>
        <taxon>Hymenoptera</taxon>
        <taxon>Apocrita</taxon>
        <taxon>Proctotrupomorpha</taxon>
        <taxon>Chalcidoidea</taxon>
        <taxon>Pteromalidae</taxon>
        <taxon>Pteromalinae</taxon>
        <taxon>Nasonia</taxon>
    </lineage>
</organism>
<feature type="chain" id="PRO_5036401313" evidence="2">
    <location>
        <begin position="25"/>
        <end position="293"/>
    </location>
</feature>
<dbReference type="Proteomes" id="UP000002358">
    <property type="component" value="Chromosome 5"/>
</dbReference>
<dbReference type="KEGG" id="nvi:100119468"/>
<evidence type="ECO:0000256" key="1">
    <source>
        <dbReference type="SAM" id="MobiDB-lite"/>
    </source>
</evidence>
<feature type="region of interest" description="Disordered" evidence="1">
    <location>
        <begin position="262"/>
        <end position="293"/>
    </location>
</feature>
<dbReference type="EnsemblMetazoa" id="XM_001603192">
    <property type="protein sequence ID" value="XP_001603242"/>
    <property type="gene ID" value="LOC100119468"/>
</dbReference>
<name>A0A7M7GDC7_NASVI</name>
<evidence type="ECO:0000313" key="4">
    <source>
        <dbReference type="Proteomes" id="UP000002358"/>
    </source>
</evidence>
<feature type="region of interest" description="Disordered" evidence="1">
    <location>
        <begin position="95"/>
        <end position="224"/>
    </location>
</feature>
<dbReference type="AlphaFoldDB" id="A0A7M7GDC7"/>